<dbReference type="InterPro" id="IPR003675">
    <property type="entry name" value="Rce1/LyrA-like_dom"/>
</dbReference>
<keyword evidence="1" id="KW-0472">Membrane</keyword>
<keyword evidence="1" id="KW-1133">Transmembrane helix</keyword>
<dbReference type="GO" id="GO:0008237">
    <property type="term" value="F:metallopeptidase activity"/>
    <property type="evidence" value="ECO:0007669"/>
    <property type="project" value="UniProtKB-KW"/>
</dbReference>
<keyword evidence="3" id="KW-0482">Metalloprotease</keyword>
<dbReference type="RefSeq" id="WP_261756335.1">
    <property type="nucleotide sequence ID" value="NZ_CP104562.2"/>
</dbReference>
<keyword evidence="4" id="KW-1185">Reference proteome</keyword>
<name>A0ABY6ATQ0_9BURK</name>
<sequence length="301" mass="32259">MSVMPLSHLLLCLAILLTLLPVTAPWPWMTVLIMAVTAGLIQGQLSIAALVPVLAMLALAWLAMSAHRQPRREATLMVLMLVLGLALSLHKLPGFANPSYLVASADALPPTVKYLNFDKGVAGLLMLAVLITQQRQRRNGGVTRWADQPGRPVSGHSAFGGWALPITVVATLAVPWWLAVGSGLGEPTLRWPPNAALFLLSNLFLTCVAEEVAFRGVIQQLLARWVSDDLRHWRGWIPVLLTALLFGLAHLAGGPVYVALAALAGLGYGLSYALSGRIEVAILLHFGLNALVFCTLNVKLG</sequence>
<gene>
    <name evidence="3" type="ORF">N4261_16310</name>
</gene>
<keyword evidence="1" id="KW-0812">Transmembrane</keyword>
<keyword evidence="3" id="KW-0378">Hydrolase</keyword>
<accession>A0ABY6ATQ0</accession>
<feature type="transmembrane region" description="Helical" evidence="1">
    <location>
        <begin position="74"/>
        <end position="92"/>
    </location>
</feature>
<protein>
    <submittedName>
        <fullName evidence="3">CPBP family intramembrane metalloprotease</fullName>
    </submittedName>
</protein>
<organism evidence="3 4">
    <name type="scientific">Roseateles amylovorans</name>
    <dbReference type="NCBI Taxonomy" id="2978473"/>
    <lineage>
        <taxon>Bacteria</taxon>
        <taxon>Pseudomonadati</taxon>
        <taxon>Pseudomonadota</taxon>
        <taxon>Betaproteobacteria</taxon>
        <taxon>Burkholderiales</taxon>
        <taxon>Sphaerotilaceae</taxon>
        <taxon>Roseateles</taxon>
    </lineage>
</organism>
<dbReference type="EMBL" id="CP104562">
    <property type="protein sequence ID" value="UXH76601.1"/>
    <property type="molecule type" value="Genomic_DNA"/>
</dbReference>
<evidence type="ECO:0000313" key="4">
    <source>
        <dbReference type="Proteomes" id="UP001064933"/>
    </source>
</evidence>
<feature type="transmembrane region" description="Helical" evidence="1">
    <location>
        <begin position="280"/>
        <end position="298"/>
    </location>
</feature>
<dbReference type="Pfam" id="PF02517">
    <property type="entry name" value="Rce1-like"/>
    <property type="match status" value="1"/>
</dbReference>
<evidence type="ECO:0000256" key="1">
    <source>
        <dbReference type="SAM" id="Phobius"/>
    </source>
</evidence>
<evidence type="ECO:0000313" key="3">
    <source>
        <dbReference type="EMBL" id="UXH76601.1"/>
    </source>
</evidence>
<feature type="transmembrane region" description="Helical" evidence="1">
    <location>
        <begin position="153"/>
        <end position="178"/>
    </location>
</feature>
<feature type="domain" description="CAAX prenyl protease 2/Lysostaphin resistance protein A-like" evidence="2">
    <location>
        <begin position="193"/>
        <end position="291"/>
    </location>
</feature>
<feature type="transmembrane region" description="Helical" evidence="1">
    <location>
        <begin position="239"/>
        <end position="268"/>
    </location>
</feature>
<evidence type="ECO:0000259" key="2">
    <source>
        <dbReference type="Pfam" id="PF02517"/>
    </source>
</evidence>
<keyword evidence="3" id="KW-0645">Protease</keyword>
<proteinExistence type="predicted"/>
<feature type="transmembrane region" description="Helical" evidence="1">
    <location>
        <begin position="112"/>
        <end position="132"/>
    </location>
</feature>
<dbReference type="Proteomes" id="UP001064933">
    <property type="component" value="Chromosome"/>
</dbReference>
<feature type="transmembrane region" description="Helical" evidence="1">
    <location>
        <begin position="198"/>
        <end position="218"/>
    </location>
</feature>
<feature type="transmembrane region" description="Helical" evidence="1">
    <location>
        <begin position="41"/>
        <end position="62"/>
    </location>
</feature>
<reference evidence="3" key="1">
    <citation type="submission" date="2022-10" db="EMBL/GenBank/DDBJ databases">
        <title>Characterization and whole genome sequencing of a new Roseateles species, isolated from fresh water.</title>
        <authorList>
            <person name="Guliayeva D.Y."/>
            <person name="Akhremchuk A.E."/>
            <person name="Sikolenko M.A."/>
            <person name="Valentovich L.N."/>
            <person name="Sidarenka A.V."/>
        </authorList>
    </citation>
    <scope>NUCLEOTIDE SEQUENCE</scope>
    <source>
        <strain evidence="3">BIM B-1768</strain>
    </source>
</reference>